<name>A0A8S9GSP8_BRACR</name>
<accession>A0A8S9GSP8</accession>
<dbReference type="EMBL" id="QGKY02001925">
    <property type="protein sequence ID" value="KAF2547248.1"/>
    <property type="molecule type" value="Genomic_DNA"/>
</dbReference>
<comment type="caution">
    <text evidence="1">The sequence shown here is derived from an EMBL/GenBank/DDBJ whole genome shotgun (WGS) entry which is preliminary data.</text>
</comment>
<proteinExistence type="predicted"/>
<organism evidence="1">
    <name type="scientific">Brassica cretica</name>
    <name type="common">Mustard</name>
    <dbReference type="NCBI Taxonomy" id="69181"/>
    <lineage>
        <taxon>Eukaryota</taxon>
        <taxon>Viridiplantae</taxon>
        <taxon>Streptophyta</taxon>
        <taxon>Embryophyta</taxon>
        <taxon>Tracheophyta</taxon>
        <taxon>Spermatophyta</taxon>
        <taxon>Magnoliopsida</taxon>
        <taxon>eudicotyledons</taxon>
        <taxon>Gunneridae</taxon>
        <taxon>Pentapetalae</taxon>
        <taxon>rosids</taxon>
        <taxon>malvids</taxon>
        <taxon>Brassicales</taxon>
        <taxon>Brassicaceae</taxon>
        <taxon>Brassiceae</taxon>
        <taxon>Brassica</taxon>
    </lineage>
</organism>
<gene>
    <name evidence="1" type="ORF">F2Q70_00021270</name>
</gene>
<dbReference type="AlphaFoldDB" id="A0A8S9GSP8"/>
<reference evidence="1" key="1">
    <citation type="submission" date="2019-12" db="EMBL/GenBank/DDBJ databases">
        <title>Genome sequencing and annotation of Brassica cretica.</title>
        <authorList>
            <person name="Studholme D.J."/>
            <person name="Sarris P.F."/>
        </authorList>
    </citation>
    <scope>NUCLEOTIDE SEQUENCE</scope>
    <source>
        <strain evidence="1">PFS-102/07</strain>
        <tissue evidence="1">Leaf</tissue>
    </source>
</reference>
<protein>
    <submittedName>
        <fullName evidence="1">Uncharacterized protein</fullName>
    </submittedName>
</protein>
<evidence type="ECO:0000313" key="1">
    <source>
        <dbReference type="EMBL" id="KAF2547248.1"/>
    </source>
</evidence>
<sequence length="80" mass="9348">MSSSKDKCEVSKEKDEDRRKMEYFREVINSTEGKKGKSKPPLGGVYKDVEVEEAKGQFFLLLELSALRNFRHYSRNVLFL</sequence>